<protein>
    <submittedName>
        <fullName evidence="1">Exosome component 3</fullName>
    </submittedName>
</protein>
<gene>
    <name evidence="1" type="ORF">COLO4_04186</name>
</gene>
<sequence length="86" mass="9604">MPGGLAEPSTHSRGAIVASSSLVREESRSTIGIKLHYPIIGWYPSHKEFLISVRLSGDEVLHYLTSRMNDIGYKRPFLQGYITISN</sequence>
<evidence type="ECO:0000313" key="2">
    <source>
        <dbReference type="Proteomes" id="UP000187203"/>
    </source>
</evidence>
<name>A0A1R3KV11_9ROSI</name>
<dbReference type="AlphaFoldDB" id="A0A1R3KV11"/>
<accession>A0A1R3KV11</accession>
<keyword evidence="2" id="KW-1185">Reference proteome</keyword>
<reference evidence="2" key="1">
    <citation type="submission" date="2013-09" db="EMBL/GenBank/DDBJ databases">
        <title>Corchorus olitorius genome sequencing.</title>
        <authorList>
            <person name="Alam M."/>
            <person name="Haque M.S."/>
            <person name="Islam M.S."/>
            <person name="Emdad E.M."/>
            <person name="Islam M.M."/>
            <person name="Ahmed B."/>
            <person name="Halim A."/>
            <person name="Hossen Q.M.M."/>
            <person name="Hossain M.Z."/>
            <person name="Ahmed R."/>
            <person name="Khan M.M."/>
            <person name="Islam R."/>
            <person name="Rashid M.M."/>
            <person name="Khan S.A."/>
            <person name="Rahman M.S."/>
            <person name="Alam M."/>
            <person name="Yahiya A.S."/>
            <person name="Khan M.S."/>
            <person name="Azam M.S."/>
            <person name="Haque T."/>
            <person name="Lashkar M.Z.H."/>
            <person name="Akhand A.I."/>
            <person name="Morshed G."/>
            <person name="Roy S."/>
            <person name="Uddin K.S."/>
            <person name="Rabeya T."/>
            <person name="Hossain A.S."/>
            <person name="Chowdhury A."/>
            <person name="Snigdha A.R."/>
            <person name="Mortoza M.S."/>
            <person name="Matin S.A."/>
            <person name="Hoque S.M.E."/>
            <person name="Islam M.K."/>
            <person name="Roy D.K."/>
            <person name="Haider R."/>
            <person name="Moosa M.M."/>
            <person name="Elias S.M."/>
            <person name="Hasan A.M."/>
            <person name="Jahan S."/>
            <person name="Shafiuddin M."/>
            <person name="Mahmood N."/>
            <person name="Shommy N.S."/>
        </authorList>
    </citation>
    <scope>NUCLEOTIDE SEQUENCE [LARGE SCALE GENOMIC DNA]</scope>
    <source>
        <strain evidence="2">cv. O-4</strain>
    </source>
</reference>
<dbReference type="Proteomes" id="UP000187203">
    <property type="component" value="Unassembled WGS sequence"/>
</dbReference>
<organism evidence="1 2">
    <name type="scientific">Corchorus olitorius</name>
    <dbReference type="NCBI Taxonomy" id="93759"/>
    <lineage>
        <taxon>Eukaryota</taxon>
        <taxon>Viridiplantae</taxon>
        <taxon>Streptophyta</taxon>
        <taxon>Embryophyta</taxon>
        <taxon>Tracheophyta</taxon>
        <taxon>Spermatophyta</taxon>
        <taxon>Magnoliopsida</taxon>
        <taxon>eudicotyledons</taxon>
        <taxon>Gunneridae</taxon>
        <taxon>Pentapetalae</taxon>
        <taxon>rosids</taxon>
        <taxon>malvids</taxon>
        <taxon>Malvales</taxon>
        <taxon>Malvaceae</taxon>
        <taxon>Grewioideae</taxon>
        <taxon>Apeibeae</taxon>
        <taxon>Corchorus</taxon>
    </lineage>
</organism>
<proteinExistence type="predicted"/>
<comment type="caution">
    <text evidence="1">The sequence shown here is derived from an EMBL/GenBank/DDBJ whole genome shotgun (WGS) entry which is preliminary data.</text>
</comment>
<evidence type="ECO:0000313" key="1">
    <source>
        <dbReference type="EMBL" id="OMP10896.1"/>
    </source>
</evidence>
<dbReference type="EMBL" id="AWUE01011152">
    <property type="protein sequence ID" value="OMP10896.1"/>
    <property type="molecule type" value="Genomic_DNA"/>
</dbReference>